<dbReference type="EC" id="2.7.1.130" evidence="3 13"/>
<evidence type="ECO:0000313" key="14">
    <source>
        <dbReference type="EMBL" id="MEJ1248603.1"/>
    </source>
</evidence>
<dbReference type="SUPFAM" id="SSF52540">
    <property type="entry name" value="P-loop containing nucleoside triphosphate hydrolases"/>
    <property type="match status" value="1"/>
</dbReference>
<comment type="pathway">
    <text evidence="2 13">Glycolipid biosynthesis; lipid IV(A) biosynthesis; lipid IV(A) from (3R)-3-hydroxytetradecanoyl-[acyl-carrier-protein] and UDP-N-acetyl-alpha-D-glucosamine: step 6/6.</text>
</comment>
<protein>
    <recommendedName>
        <fullName evidence="4 13">Tetraacyldisaccharide 4'-kinase</fullName>
        <ecNumber evidence="3 13">2.7.1.130</ecNumber>
    </recommendedName>
    <alternativeName>
        <fullName evidence="12 13">Lipid A 4'-kinase</fullName>
    </alternativeName>
</protein>
<proteinExistence type="inferred from homology"/>
<reference evidence="14 15" key="1">
    <citation type="journal article" date="2016" name="Antonie Van Leeuwenhoek">
        <title>Denitratimonas tolerans gen. nov., sp. nov., a denitrifying bacterium isolated from a bioreactor for tannery wastewater treatment.</title>
        <authorList>
            <person name="Han S.I."/>
            <person name="Kim J.O."/>
            <person name="Lee Y.R."/>
            <person name="Ekpeghere K.I."/>
            <person name="Koh S.C."/>
            <person name="Whang K.S."/>
        </authorList>
    </citation>
    <scope>NUCLEOTIDE SEQUENCE [LARGE SCALE GENOMIC DNA]</scope>
    <source>
        <strain evidence="14 15">KACC 17565</strain>
    </source>
</reference>
<feature type="binding site" evidence="13">
    <location>
        <begin position="65"/>
        <end position="72"/>
    </location>
    <ligand>
        <name>ATP</name>
        <dbReference type="ChEBI" id="CHEBI:30616"/>
    </ligand>
</feature>
<dbReference type="GO" id="GO:0009244">
    <property type="term" value="P:lipopolysaccharide core region biosynthetic process"/>
    <property type="evidence" value="ECO:0007669"/>
    <property type="project" value="TreeGrafter"/>
</dbReference>
<keyword evidence="11 13" id="KW-0443">Lipid metabolism</keyword>
<evidence type="ECO:0000256" key="3">
    <source>
        <dbReference type="ARBA" id="ARBA00012071"/>
    </source>
</evidence>
<evidence type="ECO:0000256" key="9">
    <source>
        <dbReference type="ARBA" id="ARBA00022777"/>
    </source>
</evidence>
<evidence type="ECO:0000256" key="13">
    <source>
        <dbReference type="HAMAP-Rule" id="MF_00409"/>
    </source>
</evidence>
<comment type="similarity">
    <text evidence="13">Belongs to the LpxK family.</text>
</comment>
<keyword evidence="6 13" id="KW-0441">Lipid A biosynthesis</keyword>
<evidence type="ECO:0000256" key="2">
    <source>
        <dbReference type="ARBA" id="ARBA00004870"/>
    </source>
</evidence>
<evidence type="ECO:0000313" key="15">
    <source>
        <dbReference type="Proteomes" id="UP001364472"/>
    </source>
</evidence>
<dbReference type="PANTHER" id="PTHR42724">
    <property type="entry name" value="TETRAACYLDISACCHARIDE 4'-KINASE"/>
    <property type="match status" value="1"/>
</dbReference>
<evidence type="ECO:0000256" key="8">
    <source>
        <dbReference type="ARBA" id="ARBA00022741"/>
    </source>
</evidence>
<keyword evidence="5 13" id="KW-0444">Lipid biosynthesis</keyword>
<comment type="function">
    <text evidence="1 13">Transfers the gamma-phosphate of ATP to the 4'-position of a tetraacyldisaccharide 1-phosphate intermediate (termed DS-1-P) to form tetraacyldisaccharide 1,4'-bis-phosphate (lipid IVA).</text>
</comment>
<keyword evidence="7 13" id="KW-0808">Transferase</keyword>
<dbReference type="NCBIfam" id="TIGR00682">
    <property type="entry name" value="lpxK"/>
    <property type="match status" value="1"/>
</dbReference>
<gene>
    <name evidence="13 14" type="primary">lpxK</name>
    <name evidence="14" type="ORF">WB794_02800</name>
</gene>
<dbReference type="GO" id="GO:0005886">
    <property type="term" value="C:plasma membrane"/>
    <property type="evidence" value="ECO:0007669"/>
    <property type="project" value="TreeGrafter"/>
</dbReference>
<keyword evidence="9 13" id="KW-0418">Kinase</keyword>
<dbReference type="Pfam" id="PF02606">
    <property type="entry name" value="LpxK"/>
    <property type="match status" value="1"/>
</dbReference>
<dbReference type="HAMAP" id="MF_00409">
    <property type="entry name" value="LpxK"/>
    <property type="match status" value="1"/>
</dbReference>
<dbReference type="GO" id="GO:0005524">
    <property type="term" value="F:ATP binding"/>
    <property type="evidence" value="ECO:0007669"/>
    <property type="project" value="UniProtKB-UniRule"/>
</dbReference>
<name>A0AAW9QXA1_9GAMM</name>
<dbReference type="PANTHER" id="PTHR42724:SF1">
    <property type="entry name" value="TETRAACYLDISACCHARIDE 4'-KINASE, MITOCHONDRIAL-RELATED"/>
    <property type="match status" value="1"/>
</dbReference>
<sequence length="333" mass="35342">MTSLRARLTQWFERRWFGDAHPGVALRALAALFGRVARARRAAFVSGRRPGERAGVPVIVVGNLAVGGAGKTPLTVALVEALRRRGFRPGVISRGYGRQDAGARRVDADDLPAAVGDEPLLIMRRTGAPVAVAARRIEAARLLVASGEVDVLVADDGLQHYALARDIEVLVIDGRRRLGNGLLLPAGPLREPVQRAAACDFIVVNGGEAGAGEVPMRLALANAIPFDGAEPRALSSFQGEPVHAVAGIADPERFFRALRAAGLDPIPHPFPDHHPFAASDLRFGDALPVLMTEKDAVKCARIAPSNAWAVPVSAVLPDEFLDAVAARLRELSP</sequence>
<evidence type="ECO:0000256" key="4">
    <source>
        <dbReference type="ARBA" id="ARBA00016436"/>
    </source>
</evidence>
<dbReference type="AlphaFoldDB" id="A0AAW9QXA1"/>
<dbReference type="Proteomes" id="UP001364472">
    <property type="component" value="Unassembled WGS sequence"/>
</dbReference>
<dbReference type="InterPro" id="IPR027417">
    <property type="entry name" value="P-loop_NTPase"/>
</dbReference>
<dbReference type="GO" id="GO:0009245">
    <property type="term" value="P:lipid A biosynthetic process"/>
    <property type="evidence" value="ECO:0007669"/>
    <property type="project" value="UniProtKB-UniRule"/>
</dbReference>
<evidence type="ECO:0000256" key="1">
    <source>
        <dbReference type="ARBA" id="ARBA00002274"/>
    </source>
</evidence>
<keyword evidence="8 13" id="KW-0547">Nucleotide-binding</keyword>
<dbReference type="GO" id="GO:0009029">
    <property type="term" value="F:lipid-A 4'-kinase activity"/>
    <property type="evidence" value="ECO:0007669"/>
    <property type="project" value="UniProtKB-UniRule"/>
</dbReference>
<evidence type="ECO:0000256" key="12">
    <source>
        <dbReference type="ARBA" id="ARBA00029757"/>
    </source>
</evidence>
<organism evidence="14 15">
    <name type="scientific">Denitratimonas tolerans</name>
    <dbReference type="NCBI Taxonomy" id="1338420"/>
    <lineage>
        <taxon>Bacteria</taxon>
        <taxon>Pseudomonadati</taxon>
        <taxon>Pseudomonadota</taxon>
        <taxon>Gammaproteobacteria</taxon>
        <taxon>Lysobacterales</taxon>
        <taxon>Lysobacteraceae</taxon>
        <taxon>Denitratimonas</taxon>
    </lineage>
</organism>
<evidence type="ECO:0000256" key="5">
    <source>
        <dbReference type="ARBA" id="ARBA00022516"/>
    </source>
</evidence>
<comment type="caution">
    <text evidence="14">The sequence shown here is derived from an EMBL/GenBank/DDBJ whole genome shotgun (WGS) entry which is preliminary data.</text>
</comment>
<evidence type="ECO:0000256" key="7">
    <source>
        <dbReference type="ARBA" id="ARBA00022679"/>
    </source>
</evidence>
<evidence type="ECO:0000256" key="6">
    <source>
        <dbReference type="ARBA" id="ARBA00022556"/>
    </source>
</evidence>
<accession>A0AAW9QXA1</accession>
<dbReference type="InterPro" id="IPR003758">
    <property type="entry name" value="LpxK"/>
</dbReference>
<keyword evidence="15" id="KW-1185">Reference proteome</keyword>
<dbReference type="EMBL" id="JBBDHC010000003">
    <property type="protein sequence ID" value="MEJ1248603.1"/>
    <property type="molecule type" value="Genomic_DNA"/>
</dbReference>
<evidence type="ECO:0000256" key="10">
    <source>
        <dbReference type="ARBA" id="ARBA00022840"/>
    </source>
</evidence>
<evidence type="ECO:0000256" key="11">
    <source>
        <dbReference type="ARBA" id="ARBA00023098"/>
    </source>
</evidence>
<keyword evidence="10 13" id="KW-0067">ATP-binding</keyword>
<comment type="catalytic activity">
    <reaction evidence="13">
        <text>a lipid A disaccharide + ATP = a lipid IVA + ADP + H(+)</text>
        <dbReference type="Rhea" id="RHEA:67840"/>
        <dbReference type="ChEBI" id="CHEBI:15378"/>
        <dbReference type="ChEBI" id="CHEBI:30616"/>
        <dbReference type="ChEBI" id="CHEBI:176343"/>
        <dbReference type="ChEBI" id="CHEBI:176425"/>
        <dbReference type="ChEBI" id="CHEBI:456216"/>
        <dbReference type="EC" id="2.7.1.130"/>
    </reaction>
</comment>
<dbReference type="RefSeq" id="WP_337334323.1">
    <property type="nucleotide sequence ID" value="NZ_JBBDHC010000003.1"/>
</dbReference>